<accession>A0A7W1XCJ6</accession>
<reference evidence="1 2" key="1">
    <citation type="submission" date="2020-07" db="EMBL/GenBank/DDBJ databases">
        <authorList>
            <person name="Feng H."/>
        </authorList>
    </citation>
    <scope>NUCLEOTIDE SEQUENCE [LARGE SCALE GENOMIC DNA]</scope>
    <source>
        <strain evidence="2">s-11</strain>
    </source>
</reference>
<dbReference type="InterPro" id="IPR025851">
    <property type="entry name" value="SUKH-4"/>
</dbReference>
<dbReference type="RefSeq" id="WP_160173939.1">
    <property type="nucleotide sequence ID" value="NZ_JACEIP010000030.1"/>
</dbReference>
<dbReference type="OrthoDB" id="3384349at2"/>
<dbReference type="AlphaFoldDB" id="A0A7W1XCJ6"/>
<dbReference type="EMBL" id="JACEIP010000030">
    <property type="protein sequence ID" value="MBA4544150.1"/>
    <property type="molecule type" value="Genomic_DNA"/>
</dbReference>
<proteinExistence type="predicted"/>
<dbReference type="Pfam" id="PF14435">
    <property type="entry name" value="SUKH-4"/>
    <property type="match status" value="1"/>
</dbReference>
<name>A0A7W1XCJ6_9BACL</name>
<keyword evidence="2" id="KW-1185">Reference proteome</keyword>
<dbReference type="Proteomes" id="UP000530514">
    <property type="component" value="Unassembled WGS sequence"/>
</dbReference>
<protein>
    <submittedName>
        <fullName evidence="1">SUKH-4 family immunity protein</fullName>
    </submittedName>
</protein>
<organism evidence="1 2">
    <name type="scientific">Thermoactinomyces daqus</name>
    <dbReference type="NCBI Taxonomy" id="1329516"/>
    <lineage>
        <taxon>Bacteria</taxon>
        <taxon>Bacillati</taxon>
        <taxon>Bacillota</taxon>
        <taxon>Bacilli</taxon>
        <taxon>Bacillales</taxon>
        <taxon>Thermoactinomycetaceae</taxon>
        <taxon>Thermoactinomyces</taxon>
    </lineage>
</organism>
<evidence type="ECO:0000313" key="2">
    <source>
        <dbReference type="Proteomes" id="UP000530514"/>
    </source>
</evidence>
<evidence type="ECO:0000313" key="1">
    <source>
        <dbReference type="EMBL" id="MBA4544150.1"/>
    </source>
</evidence>
<sequence>MNGWDKDPVTINDGTLDPFDLTQQTKEILATVGLPMNAEEMKEDPFYIHFYNEPRLAQGGDYIILGDNEGSEIGIYVETGELYFLSADPVSVQRRFINSDIGKFLMFLKIYLRYRPQLVNAMECEDDEEKRSVIVNEIKRQFNQADSKALSDEESYWSVILEQVEEGLSC</sequence>
<comment type="caution">
    <text evidence="1">The sequence shown here is derived from an EMBL/GenBank/DDBJ whole genome shotgun (WGS) entry which is preliminary data.</text>
</comment>
<gene>
    <name evidence="1" type="ORF">H1164_14860</name>
</gene>